<dbReference type="OrthoDB" id="10265785at2759"/>
<sequence>MIAQAQSGTGKTATFLMAMLSRTNANEPYCQCLCIVPTLELAIQLADVGRRMAKYIKGITFGTGTRDPQGLPLCIFNSFQISIEFIISQLCEQPFSVILIGLL</sequence>
<dbReference type="InterPro" id="IPR011545">
    <property type="entry name" value="DEAD/DEAH_box_helicase_dom"/>
</dbReference>
<gene>
    <name evidence="2" type="ORF">EG68_07508</name>
</gene>
<dbReference type="Proteomes" id="UP000822476">
    <property type="component" value="Unassembled WGS sequence"/>
</dbReference>
<protein>
    <recommendedName>
        <fullName evidence="1">DEAD/DEAH-box helicase domain-containing protein</fullName>
    </recommendedName>
</protein>
<dbReference type="EMBL" id="JTDE01002853">
    <property type="protein sequence ID" value="KAF7256784.1"/>
    <property type="molecule type" value="Genomic_DNA"/>
</dbReference>
<organism evidence="2 3">
    <name type="scientific">Paragonimus skrjabini miyazakii</name>
    <dbReference type="NCBI Taxonomy" id="59628"/>
    <lineage>
        <taxon>Eukaryota</taxon>
        <taxon>Metazoa</taxon>
        <taxon>Spiralia</taxon>
        <taxon>Lophotrochozoa</taxon>
        <taxon>Platyhelminthes</taxon>
        <taxon>Trematoda</taxon>
        <taxon>Digenea</taxon>
        <taxon>Plagiorchiida</taxon>
        <taxon>Troglotremata</taxon>
        <taxon>Troglotrematidae</taxon>
        <taxon>Paragonimus</taxon>
    </lineage>
</organism>
<dbReference type="AlphaFoldDB" id="A0A8S9YQ33"/>
<proteinExistence type="predicted"/>
<comment type="caution">
    <text evidence="2">The sequence shown here is derived from an EMBL/GenBank/DDBJ whole genome shotgun (WGS) entry which is preliminary data.</text>
</comment>
<dbReference type="SUPFAM" id="SSF52540">
    <property type="entry name" value="P-loop containing nucleoside triphosphate hydrolases"/>
    <property type="match status" value="1"/>
</dbReference>
<dbReference type="GO" id="GO:0005524">
    <property type="term" value="F:ATP binding"/>
    <property type="evidence" value="ECO:0007669"/>
    <property type="project" value="InterPro"/>
</dbReference>
<evidence type="ECO:0000259" key="1">
    <source>
        <dbReference type="Pfam" id="PF00270"/>
    </source>
</evidence>
<dbReference type="Gene3D" id="3.40.50.300">
    <property type="entry name" value="P-loop containing nucleotide triphosphate hydrolases"/>
    <property type="match status" value="1"/>
</dbReference>
<keyword evidence="3" id="KW-1185">Reference proteome</keyword>
<dbReference type="Pfam" id="PF00270">
    <property type="entry name" value="DEAD"/>
    <property type="match status" value="1"/>
</dbReference>
<feature type="domain" description="DEAD/DEAH-box helicase" evidence="1">
    <location>
        <begin position="1"/>
        <end position="59"/>
    </location>
</feature>
<evidence type="ECO:0000313" key="3">
    <source>
        <dbReference type="Proteomes" id="UP000822476"/>
    </source>
</evidence>
<dbReference type="InterPro" id="IPR027417">
    <property type="entry name" value="P-loop_NTPase"/>
</dbReference>
<reference evidence="2" key="1">
    <citation type="submission" date="2019-07" db="EMBL/GenBank/DDBJ databases">
        <title>Annotation for the trematode Paragonimus miyazaki's.</title>
        <authorList>
            <person name="Choi Y.-J."/>
        </authorList>
    </citation>
    <scope>NUCLEOTIDE SEQUENCE</scope>
    <source>
        <strain evidence="2">Japan</strain>
    </source>
</reference>
<accession>A0A8S9YQ33</accession>
<evidence type="ECO:0000313" key="2">
    <source>
        <dbReference type="EMBL" id="KAF7256784.1"/>
    </source>
</evidence>
<name>A0A8S9YQ33_9TREM</name>
<dbReference type="GO" id="GO:0003676">
    <property type="term" value="F:nucleic acid binding"/>
    <property type="evidence" value="ECO:0007669"/>
    <property type="project" value="InterPro"/>
</dbReference>